<dbReference type="PANTHER" id="PTHR47506:SF6">
    <property type="entry name" value="HTH-TYPE TRANSCRIPTIONAL REPRESSOR NEMR"/>
    <property type="match status" value="1"/>
</dbReference>
<evidence type="ECO:0000313" key="6">
    <source>
        <dbReference type="EMBL" id="NJP95087.1"/>
    </source>
</evidence>
<accession>A0ABX1BE09</accession>
<keyword evidence="2 4" id="KW-0238">DNA-binding</keyword>
<evidence type="ECO:0000313" key="7">
    <source>
        <dbReference type="Proteomes" id="UP000696294"/>
    </source>
</evidence>
<reference evidence="6 7" key="1">
    <citation type="submission" date="2020-03" db="EMBL/GenBank/DDBJ databases">
        <title>WGS of actinomycetes isolated from Thailand.</title>
        <authorList>
            <person name="Thawai C."/>
        </authorList>
    </citation>
    <scope>NUCLEOTIDE SEQUENCE [LARGE SCALE GENOMIC DNA]</scope>
    <source>
        <strain evidence="6 7">FMUSA5-5</strain>
    </source>
</reference>
<dbReference type="InterPro" id="IPR009057">
    <property type="entry name" value="Homeodomain-like_sf"/>
</dbReference>
<dbReference type="PRINTS" id="PR00455">
    <property type="entry name" value="HTHTETR"/>
</dbReference>
<keyword evidence="7" id="KW-1185">Reference proteome</keyword>
<evidence type="ECO:0000256" key="3">
    <source>
        <dbReference type="ARBA" id="ARBA00023163"/>
    </source>
</evidence>
<keyword evidence="3" id="KW-0804">Transcription</keyword>
<dbReference type="Proteomes" id="UP000696294">
    <property type="component" value="Unassembled WGS sequence"/>
</dbReference>
<proteinExistence type="predicted"/>
<protein>
    <submittedName>
        <fullName evidence="6">TetR/AcrR family transcriptional regulator</fullName>
    </submittedName>
</protein>
<evidence type="ECO:0000256" key="4">
    <source>
        <dbReference type="PROSITE-ProRule" id="PRU00335"/>
    </source>
</evidence>
<dbReference type="InterPro" id="IPR001647">
    <property type="entry name" value="HTH_TetR"/>
</dbReference>
<dbReference type="SUPFAM" id="SSF46689">
    <property type="entry name" value="Homeodomain-like"/>
    <property type="match status" value="1"/>
</dbReference>
<gene>
    <name evidence="6" type="ORF">HCN51_37575</name>
</gene>
<dbReference type="EMBL" id="JAATEP010000034">
    <property type="protein sequence ID" value="NJP95087.1"/>
    <property type="molecule type" value="Genomic_DNA"/>
</dbReference>
<keyword evidence="1" id="KW-0805">Transcription regulation</keyword>
<feature type="domain" description="HTH tetR-type" evidence="5">
    <location>
        <begin position="12"/>
        <end position="72"/>
    </location>
</feature>
<comment type="caution">
    <text evidence="6">The sequence shown here is derived from an EMBL/GenBank/DDBJ whole genome shotgun (WGS) entry which is preliminary data.</text>
</comment>
<feature type="DNA-binding region" description="H-T-H motif" evidence="4">
    <location>
        <begin position="35"/>
        <end position="54"/>
    </location>
</feature>
<dbReference type="Pfam" id="PF00440">
    <property type="entry name" value="TetR_N"/>
    <property type="match status" value="1"/>
</dbReference>
<dbReference type="PROSITE" id="PS50977">
    <property type="entry name" value="HTH_TETR_2"/>
    <property type="match status" value="1"/>
</dbReference>
<evidence type="ECO:0000256" key="2">
    <source>
        <dbReference type="ARBA" id="ARBA00023125"/>
    </source>
</evidence>
<dbReference type="PANTHER" id="PTHR47506">
    <property type="entry name" value="TRANSCRIPTIONAL REGULATORY PROTEIN"/>
    <property type="match status" value="1"/>
</dbReference>
<sequence length="197" mass="21582">MDTVATRSPGDPQRREHVLTAALQVFARYGFRKASMDEVARAADISRPGLYFLFATKEELFRATVEHELRQGIAAVTDALAAPHLSLRERLVAAFDRWLGRYIEPGVSDVGVLIETSAAPVGGLLAEYAARFDLLVAKAIARHADAIRAERGTPEAVAAVLHATATGWKHQVTGREEFHERMDTAIHLILEDRTATG</sequence>
<evidence type="ECO:0000259" key="5">
    <source>
        <dbReference type="PROSITE" id="PS50977"/>
    </source>
</evidence>
<name>A0ABX1BE09_9ACTN</name>
<dbReference type="Gene3D" id="1.10.357.10">
    <property type="entry name" value="Tetracycline Repressor, domain 2"/>
    <property type="match status" value="1"/>
</dbReference>
<organism evidence="6 7">
    <name type="scientific">Nonomuraea composti</name>
    <dbReference type="NCBI Taxonomy" id="2720023"/>
    <lineage>
        <taxon>Bacteria</taxon>
        <taxon>Bacillati</taxon>
        <taxon>Actinomycetota</taxon>
        <taxon>Actinomycetes</taxon>
        <taxon>Streptosporangiales</taxon>
        <taxon>Streptosporangiaceae</taxon>
        <taxon>Nonomuraea</taxon>
    </lineage>
</organism>
<evidence type="ECO:0000256" key="1">
    <source>
        <dbReference type="ARBA" id="ARBA00023015"/>
    </source>
</evidence>